<dbReference type="Proteomes" id="UP000630718">
    <property type="component" value="Unassembled WGS sequence"/>
</dbReference>
<evidence type="ECO:0000313" key="2">
    <source>
        <dbReference type="EMBL" id="GHE98605.1"/>
    </source>
</evidence>
<evidence type="ECO:0000313" key="3">
    <source>
        <dbReference type="Proteomes" id="UP000630718"/>
    </source>
</evidence>
<dbReference type="EMBL" id="BNBI01000004">
    <property type="protein sequence ID" value="GHE98605.1"/>
    <property type="molecule type" value="Genomic_DNA"/>
</dbReference>
<gene>
    <name evidence="2" type="ORF">GCM10018772_23800</name>
</gene>
<name>A0A919ACA2_9ACTN</name>
<sequence length="62" mass="6684">MDTGRRDRELPGTARLLPLSPRTYGDGGEPVHGEYRISGGKPVVVDVTVEDEALRHARGEAA</sequence>
<reference evidence="2" key="1">
    <citation type="journal article" date="2014" name="Int. J. Syst. Evol. Microbiol.">
        <title>Complete genome sequence of Corynebacterium casei LMG S-19264T (=DSM 44701T), isolated from a smear-ripened cheese.</title>
        <authorList>
            <consortium name="US DOE Joint Genome Institute (JGI-PGF)"/>
            <person name="Walter F."/>
            <person name="Albersmeier A."/>
            <person name="Kalinowski J."/>
            <person name="Ruckert C."/>
        </authorList>
    </citation>
    <scope>NUCLEOTIDE SEQUENCE</scope>
    <source>
        <strain evidence="2">JCM 4477</strain>
    </source>
</reference>
<comment type="caution">
    <text evidence="2">The sequence shown here is derived from an EMBL/GenBank/DDBJ whole genome shotgun (WGS) entry which is preliminary data.</text>
</comment>
<dbReference type="AlphaFoldDB" id="A0A919ACA2"/>
<dbReference type="RefSeq" id="WP_190204216.1">
    <property type="nucleotide sequence ID" value="NZ_BNBI01000004.1"/>
</dbReference>
<accession>A0A919ACA2</accession>
<feature type="compositionally biased region" description="Basic and acidic residues" evidence="1">
    <location>
        <begin position="1"/>
        <end position="10"/>
    </location>
</feature>
<reference evidence="2" key="2">
    <citation type="submission" date="2020-09" db="EMBL/GenBank/DDBJ databases">
        <authorList>
            <person name="Sun Q."/>
            <person name="Ohkuma M."/>
        </authorList>
    </citation>
    <scope>NUCLEOTIDE SEQUENCE</scope>
    <source>
        <strain evidence="2">JCM 4477</strain>
    </source>
</reference>
<organism evidence="2 3">
    <name type="scientific">Streptomyces fumanus</name>
    <dbReference type="NCBI Taxonomy" id="67302"/>
    <lineage>
        <taxon>Bacteria</taxon>
        <taxon>Bacillati</taxon>
        <taxon>Actinomycetota</taxon>
        <taxon>Actinomycetes</taxon>
        <taxon>Kitasatosporales</taxon>
        <taxon>Streptomycetaceae</taxon>
        <taxon>Streptomyces</taxon>
    </lineage>
</organism>
<keyword evidence="3" id="KW-1185">Reference proteome</keyword>
<feature type="region of interest" description="Disordered" evidence="1">
    <location>
        <begin position="1"/>
        <end position="35"/>
    </location>
</feature>
<protein>
    <submittedName>
        <fullName evidence="2">Uncharacterized protein</fullName>
    </submittedName>
</protein>
<evidence type="ECO:0000256" key="1">
    <source>
        <dbReference type="SAM" id="MobiDB-lite"/>
    </source>
</evidence>
<proteinExistence type="predicted"/>